<proteinExistence type="predicted"/>
<comment type="subcellular location">
    <subcellularLocation>
        <location evidence="1">Cell membrane</location>
        <topology evidence="1">Multi-pass membrane protein</topology>
    </subcellularLocation>
</comment>
<evidence type="ECO:0000259" key="7">
    <source>
        <dbReference type="Pfam" id="PF02687"/>
    </source>
</evidence>
<keyword evidence="10" id="KW-1185">Reference proteome</keyword>
<keyword evidence="2" id="KW-1003">Cell membrane</keyword>
<gene>
    <name evidence="9" type="ORF">VST7929_00367</name>
</gene>
<evidence type="ECO:0000256" key="3">
    <source>
        <dbReference type="ARBA" id="ARBA00022692"/>
    </source>
</evidence>
<feature type="transmembrane region" description="Helical" evidence="6">
    <location>
        <begin position="288"/>
        <end position="312"/>
    </location>
</feature>
<evidence type="ECO:0008006" key="11">
    <source>
        <dbReference type="Google" id="ProtNLM"/>
    </source>
</evidence>
<dbReference type="Pfam" id="PF12704">
    <property type="entry name" value="MacB_PCD"/>
    <property type="match status" value="1"/>
</dbReference>
<feature type="transmembrane region" description="Helical" evidence="6">
    <location>
        <begin position="382"/>
        <end position="400"/>
    </location>
</feature>
<evidence type="ECO:0000259" key="8">
    <source>
        <dbReference type="Pfam" id="PF12704"/>
    </source>
</evidence>
<evidence type="ECO:0000256" key="4">
    <source>
        <dbReference type="ARBA" id="ARBA00022989"/>
    </source>
</evidence>
<name>A0ABM8ZQF9_9VIBR</name>
<keyword evidence="4 6" id="KW-1133">Transmembrane helix</keyword>
<evidence type="ECO:0000256" key="2">
    <source>
        <dbReference type="ARBA" id="ARBA00022475"/>
    </source>
</evidence>
<comment type="caution">
    <text evidence="9">The sequence shown here is derived from an EMBL/GenBank/DDBJ whole genome shotgun (WGS) entry which is preliminary data.</text>
</comment>
<sequence>MNMLLLAWQSLSNRRLTAILTIFSIAISVALLLGVSQVREQTKQSFTRTVSGTDLIVGARSSQVNLLLYSVFRIGNATNNIDWQSYQMVKNHRAVKWTIPLSLGDSHRGFRVLGTNQNYFTYLRYGKKQPLSFAKGWPFQGLFETVIGAEVAQKLGYQVGDHIIIAHGISDQAFNRHDNLPFTIVGILNPTGTPVDKSVHVSLEAIEAIHVGWQSGAKIGQTPSQSELANHPFQPKQLTAVMVGLNSRVQAFALQRQLNQYRGEALSAILPGVALQELWQMMNIAEKALTMVSVFVVIAGLLGMLTSMLTSLNERRREMAILRAMGARPKHIYWLLCSEALLLSTLGIALGIALLMLTITGLSPWVLNQFGLALSTQWPTQTEWLILLVVLIIGTLVGLIPARRAYRQSLADGMNIRL</sequence>
<evidence type="ECO:0000313" key="10">
    <source>
        <dbReference type="Proteomes" id="UP000838672"/>
    </source>
</evidence>
<dbReference type="Proteomes" id="UP000838672">
    <property type="component" value="Unassembled WGS sequence"/>
</dbReference>
<accession>A0ABM8ZQF9</accession>
<protein>
    <recommendedName>
        <fullName evidence="11">Peptide ABC transporter permease</fullName>
    </recommendedName>
</protein>
<dbReference type="Pfam" id="PF02687">
    <property type="entry name" value="FtsX"/>
    <property type="match status" value="1"/>
</dbReference>
<dbReference type="PANTHER" id="PTHR43738:SF2">
    <property type="entry name" value="ABC TRANSPORTER PERMEASE"/>
    <property type="match status" value="1"/>
</dbReference>
<dbReference type="EMBL" id="CAKLDI010000001">
    <property type="protein sequence ID" value="CAH0532537.1"/>
    <property type="molecule type" value="Genomic_DNA"/>
</dbReference>
<dbReference type="InterPro" id="IPR025857">
    <property type="entry name" value="MacB_PCD"/>
</dbReference>
<feature type="domain" description="MacB-like periplasmic core" evidence="8">
    <location>
        <begin position="19"/>
        <end position="260"/>
    </location>
</feature>
<feature type="domain" description="ABC3 transporter permease C-terminal" evidence="7">
    <location>
        <begin position="291"/>
        <end position="409"/>
    </location>
</feature>
<dbReference type="RefSeq" id="WP_237464468.1">
    <property type="nucleotide sequence ID" value="NZ_CAKLDI010000001.1"/>
</dbReference>
<dbReference type="PANTHER" id="PTHR43738">
    <property type="entry name" value="ABC TRANSPORTER, MEMBRANE PROTEIN"/>
    <property type="match status" value="1"/>
</dbReference>
<feature type="transmembrane region" description="Helical" evidence="6">
    <location>
        <begin position="333"/>
        <end position="362"/>
    </location>
</feature>
<keyword evidence="5 6" id="KW-0472">Membrane</keyword>
<reference evidence="9" key="1">
    <citation type="submission" date="2021-11" db="EMBL/GenBank/DDBJ databases">
        <authorList>
            <person name="Rodrigo-Torres L."/>
            <person name="Arahal R. D."/>
            <person name="Lucena T."/>
        </authorList>
    </citation>
    <scope>NUCLEOTIDE SEQUENCE</scope>
    <source>
        <strain evidence="9">CECT 7929</strain>
    </source>
</reference>
<keyword evidence="3 6" id="KW-0812">Transmembrane</keyword>
<dbReference type="InterPro" id="IPR003838">
    <property type="entry name" value="ABC3_permease_C"/>
</dbReference>
<organism evidence="9 10">
    <name type="scientific">Vibrio stylophorae</name>
    <dbReference type="NCBI Taxonomy" id="659351"/>
    <lineage>
        <taxon>Bacteria</taxon>
        <taxon>Pseudomonadati</taxon>
        <taxon>Pseudomonadota</taxon>
        <taxon>Gammaproteobacteria</taxon>
        <taxon>Vibrionales</taxon>
        <taxon>Vibrionaceae</taxon>
        <taxon>Vibrio</taxon>
    </lineage>
</organism>
<evidence type="ECO:0000256" key="6">
    <source>
        <dbReference type="SAM" id="Phobius"/>
    </source>
</evidence>
<evidence type="ECO:0000313" key="9">
    <source>
        <dbReference type="EMBL" id="CAH0532537.1"/>
    </source>
</evidence>
<dbReference type="InterPro" id="IPR051125">
    <property type="entry name" value="ABC-4/HrtB_transporter"/>
</dbReference>
<evidence type="ECO:0000256" key="1">
    <source>
        <dbReference type="ARBA" id="ARBA00004651"/>
    </source>
</evidence>
<evidence type="ECO:0000256" key="5">
    <source>
        <dbReference type="ARBA" id="ARBA00023136"/>
    </source>
</evidence>